<dbReference type="AlphaFoldDB" id="Q1Q440"/>
<organism evidence="1">
    <name type="scientific">Kuenenia stuttgartiensis</name>
    <dbReference type="NCBI Taxonomy" id="174633"/>
    <lineage>
        <taxon>Bacteria</taxon>
        <taxon>Pseudomonadati</taxon>
        <taxon>Planctomycetota</taxon>
        <taxon>Candidatus Brocadiia</taxon>
        <taxon>Candidatus Brocadiales</taxon>
        <taxon>Candidatus Brocadiaceae</taxon>
        <taxon>Candidatus Kuenenia</taxon>
    </lineage>
</organism>
<sequence>MDQTMKDTLTEDDLYQHIFESKIFSNWHYYAYHFDYRRRGSDHPFAQSIVNACIDCNKKLPGFAKGFIDAIASISGREKYESHYEQLLQRISELHVIHKLLTYEWPFEAIFQWEPTTQTSKKKPELNIEGGSKTFGIEVKAPSLLSHIKILQSNPTQLSARNFTNDEIEQLPDAEKGITYPRDNPLKDFLISAESKFRPFKEENPEFSGVLVVVWDDFIYEPISALLHEKSGLFTPNSFDPDKNTFPNVDGVVLIRHLHQLMRAAGDRPLVDSCHHPLDYGRDGEYPPKVFISNPYGNGVSKSLLECLQAYTPSKEMGAEYSTSDLIWWS</sequence>
<reference evidence="1" key="2">
    <citation type="submission" date="2006-01" db="EMBL/GenBank/DDBJ databases">
        <authorList>
            <person name="Genoscope"/>
        </authorList>
    </citation>
    <scope>NUCLEOTIDE SEQUENCE</scope>
</reference>
<protein>
    <submittedName>
        <fullName evidence="1">Uncharacterized protein</fullName>
    </submittedName>
</protein>
<gene>
    <name evidence="1" type="ORF">kuste4009</name>
</gene>
<accession>Q1Q440</accession>
<evidence type="ECO:0000313" key="1">
    <source>
        <dbReference type="EMBL" id="CAJ74772.1"/>
    </source>
</evidence>
<reference evidence="1" key="1">
    <citation type="journal article" date="2006" name="Nature">
        <title>Deciphering the evolution and metabolism of an anammox bacterium from a community genome.</title>
        <authorList>
            <person name="Strous M."/>
            <person name="Pelletier E."/>
            <person name="Mangenot S."/>
            <person name="Rattei T."/>
            <person name="Lehner A."/>
            <person name="Taylor M.W."/>
            <person name="Horn M."/>
            <person name="Daims H."/>
            <person name="Bartol-Mavel D."/>
            <person name="Wincker P."/>
            <person name="Barbe V."/>
            <person name="Fonknechten N."/>
            <person name="Vallenet D."/>
            <person name="Segurens B."/>
            <person name="Schenowitz-Truong C."/>
            <person name="Medigue C."/>
            <person name="Collingro A."/>
            <person name="Snel B."/>
            <person name="Dutilh B.E."/>
            <person name="OpDenCamp H.J.M."/>
            <person name="vanDerDrift C."/>
            <person name="Cirpus I."/>
            <person name="vanDePas-Schoonen K.T."/>
            <person name="Harhangi H.R."/>
            <person name="vanNiftrik L."/>
            <person name="Schmid M."/>
            <person name="Keltjens J."/>
            <person name="vanDeVossenberg J."/>
            <person name="Kartal B."/>
            <person name="Meier H."/>
            <person name="Frishman D."/>
            <person name="Huynen M.A."/>
            <person name="Mewes H."/>
            <person name="Weissenbach J."/>
            <person name="Jetten M.S.M."/>
            <person name="Wagner M."/>
            <person name="LePaslier D."/>
        </authorList>
    </citation>
    <scope>NUCLEOTIDE SEQUENCE</scope>
</reference>
<proteinExistence type="predicted"/>
<name>Q1Q440_KUEST</name>
<dbReference type="EMBL" id="CT573071">
    <property type="protein sequence ID" value="CAJ74772.1"/>
    <property type="molecule type" value="Genomic_DNA"/>
</dbReference>